<dbReference type="CDD" id="cd00093">
    <property type="entry name" value="HTH_XRE"/>
    <property type="match status" value="1"/>
</dbReference>
<dbReference type="Pfam" id="PF01381">
    <property type="entry name" value="HTH_3"/>
    <property type="match status" value="1"/>
</dbReference>
<dbReference type="Gene3D" id="1.10.260.40">
    <property type="entry name" value="lambda repressor-like DNA-binding domains"/>
    <property type="match status" value="1"/>
</dbReference>
<evidence type="ECO:0000313" key="2">
    <source>
        <dbReference type="EMBL" id="OZG54762.1"/>
    </source>
</evidence>
<sequence length="102" mass="11217">MNRLITGKLVSLLHEKNMSQKDLSDKTGITPAAISRYANGERAPRPIMLAKIAKALDTSPEDLTGFAQEREIDNAVTLIARNKNNLSDAQRESLIQAILSKD</sequence>
<accession>A0A261F6K4</accession>
<dbReference type="SMART" id="SM00530">
    <property type="entry name" value="HTH_XRE"/>
    <property type="match status" value="1"/>
</dbReference>
<proteinExistence type="predicted"/>
<dbReference type="InterPro" id="IPR001387">
    <property type="entry name" value="Cro/C1-type_HTH"/>
</dbReference>
<dbReference type="InterPro" id="IPR010982">
    <property type="entry name" value="Lambda_DNA-bd_dom_sf"/>
</dbReference>
<keyword evidence="3" id="KW-1185">Reference proteome</keyword>
<dbReference type="GO" id="GO:0003677">
    <property type="term" value="F:DNA binding"/>
    <property type="evidence" value="ECO:0007669"/>
    <property type="project" value="InterPro"/>
</dbReference>
<dbReference type="RefSeq" id="WP_158520617.1">
    <property type="nucleotide sequence ID" value="NZ_JBHLWS010000010.1"/>
</dbReference>
<reference evidence="2 3" key="1">
    <citation type="journal article" date="2017" name="BMC Genomics">
        <title>Comparative genomic and phylogenomic analyses of the Bifidobacteriaceae family.</title>
        <authorList>
            <person name="Lugli G.A."/>
            <person name="Milani C."/>
            <person name="Turroni F."/>
            <person name="Duranti S."/>
            <person name="Mancabelli L."/>
            <person name="Mangifesta M."/>
            <person name="Ferrario C."/>
            <person name="Modesto M."/>
            <person name="Mattarelli P."/>
            <person name="Jiri K."/>
            <person name="van Sinderen D."/>
            <person name="Ventura M."/>
        </authorList>
    </citation>
    <scope>NUCLEOTIDE SEQUENCE [LARGE SCALE GENOMIC DNA]</scope>
    <source>
        <strain evidence="2 3">DSM 24762</strain>
    </source>
</reference>
<name>A0A261F6K4_9BIFI</name>
<dbReference type="Proteomes" id="UP000243657">
    <property type="component" value="Unassembled WGS sequence"/>
</dbReference>
<dbReference type="PROSITE" id="PS50943">
    <property type="entry name" value="HTH_CROC1"/>
    <property type="match status" value="1"/>
</dbReference>
<organism evidence="2 3">
    <name type="scientific">Alloscardovia macacae</name>
    <dbReference type="NCBI Taxonomy" id="1160091"/>
    <lineage>
        <taxon>Bacteria</taxon>
        <taxon>Bacillati</taxon>
        <taxon>Actinomycetota</taxon>
        <taxon>Actinomycetes</taxon>
        <taxon>Bifidobacteriales</taxon>
        <taxon>Bifidobacteriaceae</taxon>
        <taxon>Alloscardovia</taxon>
    </lineage>
</organism>
<protein>
    <submittedName>
        <fullName evidence="2">Transcriptional regulator, XRE family</fullName>
    </submittedName>
</protein>
<feature type="domain" description="HTH cro/C1-type" evidence="1">
    <location>
        <begin position="9"/>
        <end position="63"/>
    </location>
</feature>
<gene>
    <name evidence="2" type="ORF">ALMA_0087</name>
</gene>
<dbReference type="AlphaFoldDB" id="A0A261F6K4"/>
<comment type="caution">
    <text evidence="2">The sequence shown here is derived from an EMBL/GenBank/DDBJ whole genome shotgun (WGS) entry which is preliminary data.</text>
</comment>
<dbReference type="SUPFAM" id="SSF47413">
    <property type="entry name" value="lambda repressor-like DNA-binding domains"/>
    <property type="match status" value="1"/>
</dbReference>
<dbReference type="EMBL" id="MWWT01000001">
    <property type="protein sequence ID" value="OZG54762.1"/>
    <property type="molecule type" value="Genomic_DNA"/>
</dbReference>
<evidence type="ECO:0000313" key="3">
    <source>
        <dbReference type="Proteomes" id="UP000243657"/>
    </source>
</evidence>
<evidence type="ECO:0000259" key="1">
    <source>
        <dbReference type="PROSITE" id="PS50943"/>
    </source>
</evidence>